<dbReference type="PROSITE" id="PS51745">
    <property type="entry name" value="PB1"/>
    <property type="match status" value="1"/>
</dbReference>
<dbReference type="GO" id="GO:0042802">
    <property type="term" value="F:identical protein binding"/>
    <property type="evidence" value="ECO:0007669"/>
    <property type="project" value="InterPro"/>
</dbReference>
<reference evidence="3" key="1">
    <citation type="journal article" date="2011" name="Genome Res.">
        <title>Deep small RNA sequencing from the nematode Ascaris reveals conservation, functional diversification, and novel developmental profiles.</title>
        <authorList>
            <person name="Wang J."/>
            <person name="Czech B."/>
            <person name="Crunk A."/>
            <person name="Wallace A."/>
            <person name="Mitreva M."/>
            <person name="Hannon G.J."/>
            <person name="Davis R.E."/>
        </authorList>
    </citation>
    <scope>NUCLEOTIDE SEQUENCE</scope>
</reference>
<feature type="compositionally biased region" description="Low complexity" evidence="1">
    <location>
        <begin position="442"/>
        <end position="458"/>
    </location>
</feature>
<dbReference type="PANTHER" id="PTHR15335">
    <property type="entry name" value="PROTEIN TFG"/>
    <property type="match status" value="1"/>
</dbReference>
<accession>F1KZJ4</accession>
<feature type="compositionally biased region" description="Basic and acidic residues" evidence="1">
    <location>
        <begin position="220"/>
        <end position="230"/>
    </location>
</feature>
<dbReference type="InterPro" id="IPR000270">
    <property type="entry name" value="PB1_dom"/>
</dbReference>
<dbReference type="InterPro" id="IPR053793">
    <property type="entry name" value="PB1-like"/>
</dbReference>
<dbReference type="SMART" id="SM00666">
    <property type="entry name" value="PB1"/>
    <property type="match status" value="1"/>
</dbReference>
<dbReference type="InterPro" id="IPR033512">
    <property type="entry name" value="TFG"/>
</dbReference>
<feature type="compositionally biased region" description="Pro residues" evidence="1">
    <location>
        <begin position="282"/>
        <end position="294"/>
    </location>
</feature>
<feature type="region of interest" description="Disordered" evidence="1">
    <location>
        <begin position="204"/>
        <end position="363"/>
    </location>
</feature>
<dbReference type="PRINTS" id="PR01217">
    <property type="entry name" value="PRICHEXTENSN"/>
</dbReference>
<feature type="domain" description="PB1" evidence="2">
    <location>
        <begin position="22"/>
        <end position="100"/>
    </location>
</feature>
<sequence length="534" mass="56086">MRLESLRKYSENMVHNGGEVEATMVKARYGNDIRKMTVHHNDDLSYNDLVLMMQRIFKIKSANNISLKYKDQEGDLITMADDHDLLLALQNETSLSLVVITEGGETCSLRKLQGELELIRDTASALLDMLKTMGSAIGEHHPTLSNITERPDTPSLLNESVATIQPSVHEQVNNGMLAMSHPPAPCAHLDTPPMDMSASIRGAFESDHGEGTGTVPPAPKCDEVHTHSEPTTEVDISSSDQHISGAFTPVSHHMGGSDRSEPSTPMTNASAPSVPQQMGAQVPPPTQPSAPAAPAPVYAFGQPPQATVPPTSAASPPMPGVRAPIPAAPPATVPAAPTAPFGAPTQFGQQQHPPPPQQQFGVPPITQFQQQNTAPQSGVQQQFQQQQPPVAGFVHSPSMNSTVPSPPTSTPSMFGVPPAGTPTFGIPASQQQQPQMPPPPVSQMSFSSSSTPVPAASAYPQTGFRAGTPSYGAAAPVPQPSQQTASAIAGAPPSIMPPMGAPPIMPFSTAQGVNPFGRGAGHYARPSFPAGFQQ</sequence>
<evidence type="ECO:0000256" key="1">
    <source>
        <dbReference type="SAM" id="MobiDB-lite"/>
    </source>
</evidence>
<dbReference type="Pfam" id="PF00564">
    <property type="entry name" value="PB1"/>
    <property type="match status" value="1"/>
</dbReference>
<proteinExistence type="evidence at transcript level"/>
<evidence type="ECO:0000259" key="2">
    <source>
        <dbReference type="PROSITE" id="PS51745"/>
    </source>
</evidence>
<feature type="compositionally biased region" description="Polar residues" evidence="1">
    <location>
        <begin position="231"/>
        <end position="242"/>
    </location>
</feature>
<feature type="compositionally biased region" description="Low complexity" evidence="1">
    <location>
        <begin position="333"/>
        <end position="351"/>
    </location>
</feature>
<dbReference type="EMBL" id="JI168593">
    <property type="protein sequence ID" value="ADY43298.1"/>
    <property type="molecule type" value="mRNA"/>
</dbReference>
<name>F1KZJ4_ASCSU</name>
<dbReference type="Gene3D" id="3.10.20.90">
    <property type="entry name" value="Phosphatidylinositol 3-kinase Catalytic Subunit, Chain A, domain 1"/>
    <property type="match status" value="1"/>
</dbReference>
<dbReference type="SUPFAM" id="SSF54277">
    <property type="entry name" value="CAD &amp; PB1 domains"/>
    <property type="match status" value="1"/>
</dbReference>
<dbReference type="GO" id="GO:0070971">
    <property type="term" value="C:endoplasmic reticulum exit site"/>
    <property type="evidence" value="ECO:0007669"/>
    <property type="project" value="TreeGrafter"/>
</dbReference>
<dbReference type="PANTHER" id="PTHR15335:SF7">
    <property type="entry name" value="PROTEIN TFG"/>
    <property type="match status" value="1"/>
</dbReference>
<feature type="region of interest" description="Disordered" evidence="1">
    <location>
        <begin position="428"/>
        <end position="494"/>
    </location>
</feature>
<protein>
    <submittedName>
        <fullName evidence="3">Protein TFG</fullName>
    </submittedName>
</protein>
<feature type="compositionally biased region" description="Low complexity" evidence="1">
    <location>
        <begin position="295"/>
        <end position="315"/>
    </location>
</feature>
<feature type="compositionally biased region" description="Polar residues" evidence="1">
    <location>
        <begin position="262"/>
        <end position="279"/>
    </location>
</feature>
<dbReference type="AlphaFoldDB" id="F1KZJ4"/>
<evidence type="ECO:0000313" key="3">
    <source>
        <dbReference type="EMBL" id="ADY43298.1"/>
    </source>
</evidence>
<dbReference type="GO" id="GO:0048208">
    <property type="term" value="P:COPII vesicle coating"/>
    <property type="evidence" value="ECO:0007669"/>
    <property type="project" value="InterPro"/>
</dbReference>
<organism evidence="3">
    <name type="scientific">Ascaris suum</name>
    <name type="common">Pig roundworm</name>
    <name type="synonym">Ascaris lumbricoides</name>
    <dbReference type="NCBI Taxonomy" id="6253"/>
    <lineage>
        <taxon>Eukaryota</taxon>
        <taxon>Metazoa</taxon>
        <taxon>Ecdysozoa</taxon>
        <taxon>Nematoda</taxon>
        <taxon>Chromadorea</taxon>
        <taxon>Rhabditida</taxon>
        <taxon>Spirurina</taxon>
        <taxon>Ascaridomorpha</taxon>
        <taxon>Ascaridoidea</taxon>
        <taxon>Ascarididae</taxon>
        <taxon>Ascaris</taxon>
    </lineage>
</organism>